<dbReference type="InterPro" id="IPR008991">
    <property type="entry name" value="Translation_prot_SH3-like_sf"/>
</dbReference>
<dbReference type="GO" id="GO:0003746">
    <property type="term" value="F:translation elongation factor activity"/>
    <property type="evidence" value="ECO:0000318"/>
    <property type="project" value="GO_Central"/>
</dbReference>
<evidence type="ECO:0000313" key="6">
    <source>
        <dbReference type="EnsemblPlants" id="HORVU.MOREX.r3.6HG0627020.1"/>
    </source>
</evidence>
<organism evidence="6 7">
    <name type="scientific">Hordeum vulgare subsp. vulgare</name>
    <name type="common">Domesticated barley</name>
    <dbReference type="NCBI Taxonomy" id="112509"/>
    <lineage>
        <taxon>Eukaryota</taxon>
        <taxon>Viridiplantae</taxon>
        <taxon>Streptophyta</taxon>
        <taxon>Embryophyta</taxon>
        <taxon>Tracheophyta</taxon>
        <taxon>Spermatophyta</taxon>
        <taxon>Magnoliopsida</taxon>
        <taxon>Liliopsida</taxon>
        <taxon>Poales</taxon>
        <taxon>Poaceae</taxon>
        <taxon>BOP clade</taxon>
        <taxon>Pooideae</taxon>
        <taxon>Triticodae</taxon>
        <taxon>Triticeae</taxon>
        <taxon>Hordeinae</taxon>
        <taxon>Hordeum</taxon>
    </lineage>
</organism>
<comment type="PTM">
    <text evidence="4">eIF-5A seems to be the only eukaryotic protein to have a hypusine residue which is a post-translational modification of a lysine by the addition of a butylamino group.</text>
</comment>
<reference evidence="6" key="3">
    <citation type="submission" date="2022-01" db="UniProtKB">
        <authorList>
            <consortium name="EnsemblPlants"/>
        </authorList>
    </citation>
    <scope>IDENTIFICATION</scope>
    <source>
        <strain evidence="6">subsp. vulgare</strain>
    </source>
</reference>
<dbReference type="InterPro" id="IPR020189">
    <property type="entry name" value="IF5A_C"/>
</dbReference>
<evidence type="ECO:0000256" key="3">
    <source>
        <dbReference type="ARBA" id="ARBA00023071"/>
    </source>
</evidence>
<dbReference type="SUPFAM" id="SSF50249">
    <property type="entry name" value="Nucleic acid-binding proteins"/>
    <property type="match status" value="1"/>
</dbReference>
<dbReference type="InterPro" id="IPR001884">
    <property type="entry name" value="IF5A-like"/>
</dbReference>
<comment type="function">
    <text evidence="4">Translation factor that promotes translation elongation and termination, particularly upon ribosome stalling at specific amino acid sequence contexts. Binds between the exit (E) and peptidyl (P) site of the ribosome and promotes rescue of stalled ribosome: specifically required for efficient translation of polyproline-containing peptides as well as other motifs that stall the ribosome. Acts as ribosome quality control (RQC) cofactor by joining the RQC complex to facilitate peptidyl transfer during CAT tailing step.</text>
</comment>
<dbReference type="GO" id="GO:0043022">
    <property type="term" value="F:ribosome binding"/>
    <property type="evidence" value="ECO:0007669"/>
    <property type="project" value="UniProtKB-UniRule"/>
</dbReference>
<feature type="domain" description="Translation initiation factor 5A C-terminal" evidence="5">
    <location>
        <begin position="83"/>
        <end position="150"/>
    </location>
</feature>
<dbReference type="SMR" id="A0A8I6YYX0"/>
<dbReference type="Pfam" id="PF01287">
    <property type="entry name" value="eIF-5a"/>
    <property type="match status" value="1"/>
</dbReference>
<dbReference type="Pfam" id="PF21485">
    <property type="entry name" value="IF5A-like_N"/>
    <property type="match status" value="1"/>
</dbReference>
<name>A0A8I6YYX0_HORVV</name>
<dbReference type="Gene3D" id="2.40.50.140">
    <property type="entry name" value="Nucleic acid-binding proteins"/>
    <property type="match status" value="1"/>
</dbReference>
<evidence type="ECO:0000256" key="1">
    <source>
        <dbReference type="ARBA" id="ARBA00006016"/>
    </source>
</evidence>
<dbReference type="Gramene" id="HORVU.MOREX.r2.6HG0520380.1">
    <property type="protein sequence ID" value="HORVU.MOREX.r2.6HG0520380.1"/>
    <property type="gene ID" value="HORVU.MOREX.r2.6HG0520380"/>
</dbReference>
<evidence type="ECO:0000313" key="7">
    <source>
        <dbReference type="Proteomes" id="UP000011116"/>
    </source>
</evidence>
<dbReference type="FunFam" id="2.40.50.140:FF:000034">
    <property type="entry name" value="Eukaryotic translation initiation factor 5A"/>
    <property type="match status" value="1"/>
</dbReference>
<dbReference type="NCBIfam" id="TIGR00037">
    <property type="entry name" value="eIF_5A"/>
    <property type="match status" value="1"/>
</dbReference>
<dbReference type="SMART" id="SM01376">
    <property type="entry name" value="eIF-5a"/>
    <property type="match status" value="1"/>
</dbReference>
<sequence length="155" mass="17181">MSDEEDHFESRLASKTFTQQARTIRKRGYIVVENRPCRVVDVSTSGSGGYASCHFVAIDIFTGEKFEYSVSSSRNCGVPYVIITEYQLLDIPDDGGFVTLLTDTGSTKDDIKLPTDDSPRDQLKDGFNEGKDLMVSVMSAMGEEQICGYKDIAPR</sequence>
<dbReference type="EnsemblPlants" id="HORVU.MOREX.r3.6HG0627020.1">
    <property type="protein sequence ID" value="HORVU.MOREX.r3.6HG0627020.1"/>
    <property type="gene ID" value="HORVU.MOREX.r3.6HG0627020"/>
</dbReference>
<dbReference type="Proteomes" id="UP000011116">
    <property type="component" value="Chromosome 6H"/>
</dbReference>
<proteinExistence type="inferred from homology"/>
<dbReference type="GO" id="GO:0006414">
    <property type="term" value="P:translational elongation"/>
    <property type="evidence" value="ECO:0000318"/>
    <property type="project" value="GO_Central"/>
</dbReference>
<dbReference type="GO" id="GO:0045901">
    <property type="term" value="P:positive regulation of translational elongation"/>
    <property type="evidence" value="ECO:0007669"/>
    <property type="project" value="UniProtKB-UniRule"/>
</dbReference>
<protein>
    <recommendedName>
        <fullName evidence="4">Eukaryotic translation initiation factor 5A</fullName>
        <shortName evidence="4">eIF-5A</shortName>
    </recommendedName>
</protein>
<keyword evidence="2 4" id="KW-0648">Protein biosynthesis</keyword>
<dbReference type="InterPro" id="IPR014722">
    <property type="entry name" value="Rib_uL2_dom2"/>
</dbReference>
<keyword evidence="3 4" id="KW-0385">Hypusine</keyword>
<dbReference type="SUPFAM" id="SSF50104">
    <property type="entry name" value="Translation proteins SH3-like domain"/>
    <property type="match status" value="1"/>
</dbReference>
<comment type="similarity">
    <text evidence="1 4">Belongs to the eIF-5A family.</text>
</comment>
<dbReference type="GO" id="GO:0045905">
    <property type="term" value="P:positive regulation of translational termination"/>
    <property type="evidence" value="ECO:0007669"/>
    <property type="project" value="UniProtKB-UniRule"/>
</dbReference>
<reference evidence="7" key="1">
    <citation type="journal article" date="2012" name="Nature">
        <title>A physical, genetic and functional sequence assembly of the barley genome.</title>
        <authorList>
            <consortium name="The International Barley Genome Sequencing Consortium"/>
            <person name="Mayer K.F."/>
            <person name="Waugh R."/>
            <person name="Brown J.W."/>
            <person name="Schulman A."/>
            <person name="Langridge P."/>
            <person name="Platzer M."/>
            <person name="Fincher G.B."/>
            <person name="Muehlbauer G.J."/>
            <person name="Sato K."/>
            <person name="Close T.J."/>
            <person name="Wise R.P."/>
            <person name="Stein N."/>
        </authorList>
    </citation>
    <scope>NUCLEOTIDE SEQUENCE [LARGE SCALE GENOMIC DNA]</scope>
    <source>
        <strain evidence="7">cv. Morex</strain>
    </source>
</reference>
<dbReference type="GO" id="GO:0003723">
    <property type="term" value="F:RNA binding"/>
    <property type="evidence" value="ECO:0007669"/>
    <property type="project" value="InterPro"/>
</dbReference>
<evidence type="ECO:0000256" key="2">
    <source>
        <dbReference type="ARBA" id="ARBA00022917"/>
    </source>
</evidence>
<dbReference type="InterPro" id="IPR048670">
    <property type="entry name" value="IF5A-like_N"/>
</dbReference>
<dbReference type="CDD" id="cd04468">
    <property type="entry name" value="S1_eIF5A"/>
    <property type="match status" value="1"/>
</dbReference>
<dbReference type="PIRSF" id="PIRSF003025">
    <property type="entry name" value="eIF5A"/>
    <property type="match status" value="1"/>
</dbReference>
<evidence type="ECO:0000259" key="5">
    <source>
        <dbReference type="SMART" id="SM01376"/>
    </source>
</evidence>
<dbReference type="Gene3D" id="2.30.30.30">
    <property type="match status" value="1"/>
</dbReference>
<keyword evidence="7" id="KW-1185">Reference proteome</keyword>
<dbReference type="PANTHER" id="PTHR11673">
    <property type="entry name" value="TRANSLATION INITIATION FACTOR 5A FAMILY MEMBER"/>
    <property type="match status" value="1"/>
</dbReference>
<dbReference type="AlphaFoldDB" id="A0A8I6YYX0"/>
<dbReference type="InterPro" id="IPR012340">
    <property type="entry name" value="NA-bd_OB-fold"/>
</dbReference>
<evidence type="ECO:0000256" key="4">
    <source>
        <dbReference type="RuleBase" id="RU362005"/>
    </source>
</evidence>
<reference evidence="6" key="2">
    <citation type="submission" date="2020-10" db="EMBL/GenBank/DDBJ databases">
        <authorList>
            <person name="Scholz U."/>
            <person name="Mascher M."/>
            <person name="Fiebig A."/>
        </authorList>
    </citation>
    <scope>NUCLEOTIDE SEQUENCE [LARGE SCALE GENOMIC DNA]</scope>
    <source>
        <strain evidence="6">cv. Morex</strain>
    </source>
</reference>
<accession>A0A8I6YYX0</accession>
<dbReference type="Gramene" id="HORVU.MOREX.r3.6HG0627020.1">
    <property type="protein sequence ID" value="HORVU.MOREX.r3.6HG0627020.1"/>
    <property type="gene ID" value="HORVU.MOREX.r3.6HG0627020"/>
</dbReference>